<feature type="domain" description="Thiopeptide-type bacteriocin biosynthesis" evidence="2">
    <location>
        <begin position="762"/>
        <end position="1035"/>
    </location>
</feature>
<dbReference type="InterPro" id="IPR023809">
    <property type="entry name" value="Thiopep_bacteriocin_synth_dom"/>
</dbReference>
<evidence type="ECO:0000259" key="1">
    <source>
        <dbReference type="Pfam" id="PF04738"/>
    </source>
</evidence>
<keyword evidence="4" id="KW-1185">Reference proteome</keyword>
<sequence length="1047" mass="119561">MSSKTDCVTDFVVVRVPRLSLDKIRELPKSEAGLCDYLASWLASPGVLEAIYLASPSLVERLDLWRSKPDSKSGRKVTTALMKYLIRMSSRPTPFGLFSGVALGNLSDETQLKPASLQQDGRKTRLDMFYLSTIHQQWAQSDDGRKQLRYVPNSTLYRLGSYLHYIESYQSSEQRQYRLSSVELDEALEAMLRFGAGGKLETELVELFANDYPEAAPADIENYIQQLIKEQVLVAELKLPITSGQPDQAFVQQLLQANNPRDGELLQTVINRLATLDLQQSGQPEDYQAIVQQLKQLPYPVSENKLFQTDSWRAMSQSQLDQSLPASLEKTLLALKAQTSASDSPFEAFIKSFQQRFEGQFVPLLQLLDDEAGIPFSNDTGYETPLLAGINIANRQQRNAKSQPQNALEQHVLKAMQQQARAKCIQLSSDELLKHSNTTALWQQLPASFAANISCYLDNEGQPLLHFHGCSGPSGANLLGRFCHLSHELQQQVRDYLAAEEALSPEVVFAEVVHMPDGRPGNVIARPPLRQYEIVFLADTVLPEEQQIPVQDLYVFIEAGQVKLWSKRLHKQVIPRLTSAHNYSARSLGVYRFLCMLQHQQGRLPHFSTPSSFMQMDYQPRVQLDHVILQEAQWQVERSMLDALVVDHKWQPDAWDALEQRYQLPRYVCYAISDNVLTIDLHNPAMIMVLLGETTRQKHIQLKESLAMQYQSMVANEEGDFAHEILVPMLNEKARPFVTLHPNPVRQLEMSIQRRFAPGSQWLSLKVYAAQSTAELVLSETITPLLQKCQQQGLFQQWFFIRYGDPDWHLRLRLYGEPAVLYGQVLPLLHQQLAPWLESGRVHKTELFTYQREVERYGGDAAMALAEQVFQADSYFVLQSVSLLRQHGESVRWRMALLGVDTMLTAFGYDLAQKLELISGLRQGFGQEFKEHAQLRTQLGKKYRNYQAELQQDFQALDSGTDEQPRQQMLVIRQQFLLKLQPIASGILGLQQQALLNCTLDTLMHSLLHMFNNRMFKAYGREQEFVVYDFLRRFYLSCQSQQQKGSL</sequence>
<dbReference type="InterPro" id="IPR006827">
    <property type="entry name" value="Lant_deHydtase_N"/>
</dbReference>
<dbReference type="RefSeq" id="WP_171907633.1">
    <property type="nucleotide sequence ID" value="NZ_FNRM01000007.1"/>
</dbReference>
<feature type="domain" description="Lantibiotic dehydratase N-terminal" evidence="1">
    <location>
        <begin position="45"/>
        <end position="689"/>
    </location>
</feature>
<gene>
    <name evidence="3" type="ORF">SAMN04488051_10785</name>
</gene>
<proteinExistence type="predicted"/>
<protein>
    <submittedName>
        <fullName evidence="3">Thiopeptide-type bacteriocin biosynthesis domain-containing protein</fullName>
    </submittedName>
</protein>
<dbReference type="EMBL" id="FNRM01000007">
    <property type="protein sequence ID" value="SEA85262.1"/>
    <property type="molecule type" value="Genomic_DNA"/>
</dbReference>
<accession>A0A1H4EM06</accession>
<reference evidence="3 4" key="1">
    <citation type="submission" date="2016-10" db="EMBL/GenBank/DDBJ databases">
        <authorList>
            <person name="de Groot N.N."/>
        </authorList>
    </citation>
    <scope>NUCLEOTIDE SEQUENCE [LARGE SCALE GENOMIC DNA]</scope>
    <source>
        <strain evidence="3 4">CGMCC 1.3430</strain>
    </source>
</reference>
<dbReference type="AlphaFoldDB" id="A0A1H4EM06"/>
<evidence type="ECO:0000313" key="3">
    <source>
        <dbReference type="EMBL" id="SEA85262.1"/>
    </source>
</evidence>
<dbReference type="Pfam" id="PF04738">
    <property type="entry name" value="Lant_dehydr_N"/>
    <property type="match status" value="1"/>
</dbReference>
<organism evidence="3 4">
    <name type="scientific">Alkalimonas amylolytica</name>
    <dbReference type="NCBI Taxonomy" id="152573"/>
    <lineage>
        <taxon>Bacteria</taxon>
        <taxon>Pseudomonadati</taxon>
        <taxon>Pseudomonadota</taxon>
        <taxon>Gammaproteobacteria</taxon>
        <taxon>Alkalimonas</taxon>
    </lineage>
</organism>
<evidence type="ECO:0000313" key="4">
    <source>
        <dbReference type="Proteomes" id="UP000198773"/>
    </source>
</evidence>
<dbReference type="Proteomes" id="UP000198773">
    <property type="component" value="Unassembled WGS sequence"/>
</dbReference>
<dbReference type="STRING" id="152573.SAMN04488051_10785"/>
<evidence type="ECO:0000259" key="2">
    <source>
        <dbReference type="Pfam" id="PF14028"/>
    </source>
</evidence>
<dbReference type="Pfam" id="PF14028">
    <property type="entry name" value="Lant_dehydr_C"/>
    <property type="match status" value="1"/>
</dbReference>
<dbReference type="NCBIfam" id="TIGR03891">
    <property type="entry name" value="thiopep_ocin"/>
    <property type="match status" value="1"/>
</dbReference>
<name>A0A1H4EM06_ALKAM</name>